<dbReference type="EMBL" id="MU855862">
    <property type="protein sequence ID" value="KAK3898902.1"/>
    <property type="molecule type" value="Genomic_DNA"/>
</dbReference>
<comment type="catalytic activity">
    <reaction evidence="6">
        <text>a 4-O-methyl-alpha-D-glucuronosyl ester derivative + H2O = 4-O-methyl-alpha-D-glucuronate derivative + an alcohol + H(+)</text>
        <dbReference type="Rhea" id="RHEA:67452"/>
        <dbReference type="ChEBI" id="CHEBI:15377"/>
        <dbReference type="ChEBI" id="CHEBI:15378"/>
        <dbReference type="ChEBI" id="CHEBI:30879"/>
        <dbReference type="ChEBI" id="CHEBI:171667"/>
        <dbReference type="ChEBI" id="CHEBI:171668"/>
        <dbReference type="EC" id="3.1.1.117"/>
    </reaction>
    <physiologicalReaction direction="left-to-right" evidence="6">
        <dbReference type="Rhea" id="RHEA:67453"/>
    </physiologicalReaction>
</comment>
<feature type="chain" id="PRO_5042918750" description="(4-O-methyl)-D-glucuronate--lignin esterase" evidence="8">
    <location>
        <begin position="19"/>
        <end position="398"/>
    </location>
</feature>
<evidence type="ECO:0000256" key="2">
    <source>
        <dbReference type="ARBA" id="ARBA00022487"/>
    </source>
</evidence>
<reference evidence="10" key="2">
    <citation type="submission" date="2023-05" db="EMBL/GenBank/DDBJ databases">
        <authorList>
            <consortium name="Lawrence Berkeley National Laboratory"/>
            <person name="Steindorff A."/>
            <person name="Hensen N."/>
            <person name="Bonometti L."/>
            <person name="Westerberg I."/>
            <person name="Brannstrom I.O."/>
            <person name="Guillou S."/>
            <person name="Cros-Aarteil S."/>
            <person name="Calhoun S."/>
            <person name="Haridas S."/>
            <person name="Kuo A."/>
            <person name="Mondo S."/>
            <person name="Pangilinan J."/>
            <person name="Riley R."/>
            <person name="Labutti K."/>
            <person name="Andreopoulos B."/>
            <person name="Lipzen A."/>
            <person name="Chen C."/>
            <person name="Yanf M."/>
            <person name="Daum C."/>
            <person name="Ng V."/>
            <person name="Clum A."/>
            <person name="Ohm R."/>
            <person name="Martin F."/>
            <person name="Silar P."/>
            <person name="Natvig D."/>
            <person name="Lalanne C."/>
            <person name="Gautier V."/>
            <person name="Ament-Velasquez S.L."/>
            <person name="Kruys A."/>
            <person name="Hutchinson M.I."/>
            <person name="Powell A.J."/>
            <person name="Barry K."/>
            <person name="Miller A.N."/>
            <person name="Grigoriev I.V."/>
            <person name="Debuchy R."/>
            <person name="Gladieux P."/>
            <person name="Thoren M.H."/>
            <person name="Johannesson H."/>
        </authorList>
    </citation>
    <scope>NUCLEOTIDE SEQUENCE</scope>
    <source>
        <strain evidence="10">CBS 103.79</strain>
    </source>
</reference>
<dbReference type="Pfam" id="PF22244">
    <property type="entry name" value="GCE_fung"/>
    <property type="match status" value="1"/>
</dbReference>
<protein>
    <recommendedName>
        <fullName evidence="7">(4-O-methyl)-D-glucuronate--lignin esterase</fullName>
        <ecNumber evidence="7">3.1.1.117</ecNumber>
    </recommendedName>
</protein>
<dbReference type="AlphaFoldDB" id="A0AAN6MES2"/>
<keyword evidence="11" id="KW-1185">Reference proteome</keyword>
<comment type="similarity">
    <text evidence="1">Belongs to the carbohydrate esterase 15 (CE15) family.</text>
</comment>
<evidence type="ECO:0000256" key="6">
    <source>
        <dbReference type="ARBA" id="ARBA00024511"/>
    </source>
</evidence>
<evidence type="ECO:0000313" key="10">
    <source>
        <dbReference type="EMBL" id="KAK3898902.1"/>
    </source>
</evidence>
<feature type="signal peptide" evidence="8">
    <location>
        <begin position="1"/>
        <end position="18"/>
    </location>
</feature>
<name>A0AAN6MES2_9PEZI</name>
<reference evidence="10" key="1">
    <citation type="journal article" date="2023" name="Mol. Phylogenet. Evol.">
        <title>Genome-scale phylogeny and comparative genomics of the fungal order Sordariales.</title>
        <authorList>
            <person name="Hensen N."/>
            <person name="Bonometti L."/>
            <person name="Westerberg I."/>
            <person name="Brannstrom I.O."/>
            <person name="Guillou S."/>
            <person name="Cros-Aarteil S."/>
            <person name="Calhoun S."/>
            <person name="Haridas S."/>
            <person name="Kuo A."/>
            <person name="Mondo S."/>
            <person name="Pangilinan J."/>
            <person name="Riley R."/>
            <person name="LaButti K."/>
            <person name="Andreopoulos B."/>
            <person name="Lipzen A."/>
            <person name="Chen C."/>
            <person name="Yan M."/>
            <person name="Daum C."/>
            <person name="Ng V."/>
            <person name="Clum A."/>
            <person name="Steindorff A."/>
            <person name="Ohm R.A."/>
            <person name="Martin F."/>
            <person name="Silar P."/>
            <person name="Natvig D.O."/>
            <person name="Lalanne C."/>
            <person name="Gautier V."/>
            <person name="Ament-Velasquez S.L."/>
            <person name="Kruys A."/>
            <person name="Hutchinson M.I."/>
            <person name="Powell A.J."/>
            <person name="Barry K."/>
            <person name="Miller A.N."/>
            <person name="Grigoriev I.V."/>
            <person name="Debuchy R."/>
            <person name="Gladieux P."/>
            <person name="Hiltunen Thoren M."/>
            <person name="Johannesson H."/>
        </authorList>
    </citation>
    <scope>NUCLEOTIDE SEQUENCE</scope>
    <source>
        <strain evidence="10">CBS 103.79</strain>
    </source>
</reference>
<dbReference type="Proteomes" id="UP001303889">
    <property type="component" value="Unassembled WGS sequence"/>
</dbReference>
<dbReference type="SUPFAM" id="SSF53474">
    <property type="entry name" value="alpha/beta-Hydrolases"/>
    <property type="match status" value="1"/>
</dbReference>
<dbReference type="InterPro" id="IPR054579">
    <property type="entry name" value="GCE-like_dom"/>
</dbReference>
<dbReference type="Gene3D" id="3.40.50.1820">
    <property type="entry name" value="alpha/beta hydrolase"/>
    <property type="match status" value="1"/>
</dbReference>
<dbReference type="EC" id="3.1.1.117" evidence="7"/>
<evidence type="ECO:0000256" key="1">
    <source>
        <dbReference type="ARBA" id="ARBA00010092"/>
    </source>
</evidence>
<gene>
    <name evidence="10" type="ORF">C8A05DRAFT_18588</name>
</gene>
<evidence type="ECO:0000256" key="4">
    <source>
        <dbReference type="ARBA" id="ARBA00022801"/>
    </source>
</evidence>
<keyword evidence="5" id="KW-0439">Lignin degradation</keyword>
<evidence type="ECO:0000259" key="9">
    <source>
        <dbReference type="Pfam" id="PF22244"/>
    </source>
</evidence>
<evidence type="ECO:0000256" key="7">
    <source>
        <dbReference type="ARBA" id="ARBA00026105"/>
    </source>
</evidence>
<dbReference type="GO" id="GO:0046274">
    <property type="term" value="P:lignin catabolic process"/>
    <property type="evidence" value="ECO:0007669"/>
    <property type="project" value="UniProtKB-KW"/>
</dbReference>
<keyword evidence="2" id="KW-0719">Serine esterase</keyword>
<evidence type="ECO:0000313" key="11">
    <source>
        <dbReference type="Proteomes" id="UP001303889"/>
    </source>
</evidence>
<evidence type="ECO:0000256" key="5">
    <source>
        <dbReference type="ARBA" id="ARBA00023185"/>
    </source>
</evidence>
<evidence type="ECO:0000256" key="3">
    <source>
        <dbReference type="ARBA" id="ARBA00022729"/>
    </source>
</evidence>
<sequence length="398" mass="41328">MVHLSSAILVAGAAFALAAPANEIFARQDSCSTKDSYPTANVAKLPDPFTTSAGAKVTTKAEFECRRAEISKIMQQYELGVYPGKPDKVEASMSGSGITVKVTVGSKSISFTAGIKKPSGTGPFPAIIGIGGASIPIPSNVATITFGNDDFGAQSGSGSRGKGKFYDLFGSGHSAGSLTAWAWGVDRLIDGLELVGASASGIDTKRLGVTGCSRNGKGAFITGAFVDRIALTIPQESGAGGAACWRISDSQKSGGANIQTAGQIIGENPWFSKNFDQYAKSVTSIPQDHHFLAAMIVPRGLIAFENNIDWLGPVSTTGCMKAARTIYKSYGVPNNMGFSLVGGHNHCQFPSSQNAELTSYINYFLLNSGTAPGAVERSDVSVDASTWAPWAASAPTLS</sequence>
<dbReference type="InterPro" id="IPR029058">
    <property type="entry name" value="AB_hydrolase_fold"/>
</dbReference>
<comment type="caution">
    <text evidence="10">The sequence shown here is derived from an EMBL/GenBank/DDBJ whole genome shotgun (WGS) entry which is preliminary data.</text>
</comment>
<keyword evidence="4" id="KW-0378">Hydrolase</keyword>
<organism evidence="10 11">
    <name type="scientific">Staphylotrichum tortipilum</name>
    <dbReference type="NCBI Taxonomy" id="2831512"/>
    <lineage>
        <taxon>Eukaryota</taxon>
        <taxon>Fungi</taxon>
        <taxon>Dikarya</taxon>
        <taxon>Ascomycota</taxon>
        <taxon>Pezizomycotina</taxon>
        <taxon>Sordariomycetes</taxon>
        <taxon>Sordariomycetidae</taxon>
        <taxon>Sordariales</taxon>
        <taxon>Chaetomiaceae</taxon>
        <taxon>Staphylotrichum</taxon>
    </lineage>
</organism>
<feature type="domain" description="4-O-methyl-glucuronoyl methylesterase-like" evidence="9">
    <location>
        <begin position="100"/>
        <end position="331"/>
    </location>
</feature>
<keyword evidence="3 8" id="KW-0732">Signal</keyword>
<proteinExistence type="inferred from homology"/>
<evidence type="ECO:0000256" key="8">
    <source>
        <dbReference type="SAM" id="SignalP"/>
    </source>
</evidence>
<accession>A0AAN6MES2</accession>
<dbReference type="GO" id="GO:0052689">
    <property type="term" value="F:carboxylic ester hydrolase activity"/>
    <property type="evidence" value="ECO:0007669"/>
    <property type="project" value="UniProtKB-KW"/>
</dbReference>